<dbReference type="Pfam" id="PF13646">
    <property type="entry name" value="HEAT_2"/>
    <property type="match status" value="2"/>
</dbReference>
<dbReference type="PANTHER" id="PTHR12697">
    <property type="entry name" value="PBS LYASE HEAT-LIKE PROTEIN"/>
    <property type="match status" value="1"/>
</dbReference>
<accession>A0ABU2ZB43</accession>
<dbReference type="Proteomes" id="UP001180737">
    <property type="component" value="Unassembled WGS sequence"/>
</dbReference>
<dbReference type="InterPro" id="IPR016024">
    <property type="entry name" value="ARM-type_fold"/>
</dbReference>
<reference evidence="1" key="1">
    <citation type="submission" date="2024-05" db="EMBL/GenBank/DDBJ databases">
        <title>30 novel species of actinomycetes from the DSMZ collection.</title>
        <authorList>
            <person name="Nouioui I."/>
        </authorList>
    </citation>
    <scope>NUCLEOTIDE SEQUENCE</scope>
    <source>
        <strain evidence="1">DSM 3412</strain>
    </source>
</reference>
<organism evidence="1 2">
    <name type="scientific">Streptomyces gottesmaniae</name>
    <dbReference type="NCBI Taxonomy" id="3075518"/>
    <lineage>
        <taxon>Bacteria</taxon>
        <taxon>Bacillati</taxon>
        <taxon>Actinomycetota</taxon>
        <taxon>Actinomycetes</taxon>
        <taxon>Kitasatosporales</taxon>
        <taxon>Streptomycetaceae</taxon>
        <taxon>Streptomyces</taxon>
    </lineage>
</organism>
<dbReference type="Gene3D" id="1.25.10.10">
    <property type="entry name" value="Leucine-rich Repeat Variant"/>
    <property type="match status" value="4"/>
</dbReference>
<gene>
    <name evidence="1" type="ORF">RM704_40225</name>
</gene>
<dbReference type="InterPro" id="IPR004155">
    <property type="entry name" value="PBS_lyase_HEAT"/>
</dbReference>
<comment type="caution">
    <text evidence="1">The sequence shown here is derived from an EMBL/GenBank/DDBJ whole genome shotgun (WGS) entry which is preliminary data.</text>
</comment>
<dbReference type="RefSeq" id="WP_078937359.1">
    <property type="nucleotide sequence ID" value="NZ_JAVRFJ010000053.1"/>
</dbReference>
<name>A0ABU2ZB43_9ACTN</name>
<evidence type="ECO:0000313" key="2">
    <source>
        <dbReference type="Proteomes" id="UP001180737"/>
    </source>
</evidence>
<proteinExistence type="predicted"/>
<protein>
    <submittedName>
        <fullName evidence="1">HEAT repeat domain-containing protein</fullName>
    </submittedName>
</protein>
<dbReference type="InterPro" id="IPR011989">
    <property type="entry name" value="ARM-like"/>
</dbReference>
<keyword evidence="2" id="KW-1185">Reference proteome</keyword>
<dbReference type="EMBL" id="JAVRFJ010000053">
    <property type="protein sequence ID" value="MDT0573601.1"/>
    <property type="molecule type" value="Genomic_DNA"/>
</dbReference>
<dbReference type="PANTHER" id="PTHR12697:SF38">
    <property type="entry name" value="PBS LYASE HEAT DOMAIN PROTEIN REPEAT-CONTAINING PROTEIN"/>
    <property type="match status" value="1"/>
</dbReference>
<dbReference type="SMART" id="SM00567">
    <property type="entry name" value="EZ_HEAT"/>
    <property type="match status" value="5"/>
</dbReference>
<sequence>MTELSAGEPGRRAAAVKGLGRVGRWASAEHGDVVAGVGSAVVRMAGDSDALVRAAVADALGWLGPLGGDDAGTVVVELMADADTRVRRRASLAAERLALTGPDVTEAFRRLLDDADWHLRLNGLLGVSGRGGSVEPAVLVRLLGDTQSYVWGPARLALFSSLGRKPVLDEVKHTARHGHGLARARALEMLPERHTRDLRDSLLDGLRDECPEVRRVVAGLLAKHLAGPAEALLSPLGLSGAVDAFFSAVRRSGVAESLLPALRPSATADALLAALEAETDATVAARLLTALGGWGDVRAVPAAVRWLDHPEAGPSAVRALAGLGTPAAVRWIRAAFVSAPGPDLGPGLGHPTVRAAAATAYGTLAPPDATESLLPLLRDPDQGVRAGAVDGLGQLGRRGLPSRERHTAGEALLGLLTTDEPNLWHTRNALAEYPETLPAVRRLIDHPSGEVRATVLTFLDEDDDADVALFLAHLHDPSESVRYQALWGINRYVDAYGKLPEAREVPQAPHRPDPLSVINALAQPPSPRRLRHAANRVLEALT</sequence>
<evidence type="ECO:0000313" key="1">
    <source>
        <dbReference type="EMBL" id="MDT0573601.1"/>
    </source>
</evidence>
<dbReference type="SUPFAM" id="SSF48371">
    <property type="entry name" value="ARM repeat"/>
    <property type="match status" value="1"/>
</dbReference>